<dbReference type="EMBL" id="GBRH01246204">
    <property type="protein sequence ID" value="JAD51691.1"/>
    <property type="molecule type" value="Transcribed_RNA"/>
</dbReference>
<feature type="transmembrane region" description="Helical" evidence="1">
    <location>
        <begin position="6"/>
        <end position="30"/>
    </location>
</feature>
<sequence>MSVFSAPLLTVIFGALDVFAMLFFLLVSVLN</sequence>
<evidence type="ECO:0000256" key="1">
    <source>
        <dbReference type="SAM" id="Phobius"/>
    </source>
</evidence>
<evidence type="ECO:0000313" key="2">
    <source>
        <dbReference type="EMBL" id="JAD51691.1"/>
    </source>
</evidence>
<keyword evidence="1" id="KW-1133">Transmembrane helix</keyword>
<proteinExistence type="predicted"/>
<accession>A0A0A9AKL8</accession>
<name>A0A0A9AKL8_ARUDO</name>
<dbReference type="AlphaFoldDB" id="A0A0A9AKL8"/>
<keyword evidence="1" id="KW-0472">Membrane</keyword>
<reference evidence="2" key="1">
    <citation type="submission" date="2014-09" db="EMBL/GenBank/DDBJ databases">
        <authorList>
            <person name="Magalhaes I.L.F."/>
            <person name="Oliveira U."/>
            <person name="Santos F.R."/>
            <person name="Vidigal T.H.D.A."/>
            <person name="Brescovit A.D."/>
            <person name="Santos A.J."/>
        </authorList>
    </citation>
    <scope>NUCLEOTIDE SEQUENCE</scope>
    <source>
        <tissue evidence="2">Shoot tissue taken approximately 20 cm above the soil surface</tissue>
    </source>
</reference>
<protein>
    <submittedName>
        <fullName evidence="2">Uncharacterized protein</fullName>
    </submittedName>
</protein>
<reference evidence="2" key="2">
    <citation type="journal article" date="2015" name="Data Brief">
        <title>Shoot transcriptome of the giant reed, Arundo donax.</title>
        <authorList>
            <person name="Barrero R.A."/>
            <person name="Guerrero F.D."/>
            <person name="Moolhuijzen P."/>
            <person name="Goolsby J.A."/>
            <person name="Tidwell J."/>
            <person name="Bellgard S.E."/>
            <person name="Bellgard M.I."/>
        </authorList>
    </citation>
    <scope>NUCLEOTIDE SEQUENCE</scope>
    <source>
        <tissue evidence="2">Shoot tissue taken approximately 20 cm above the soil surface</tissue>
    </source>
</reference>
<keyword evidence="1" id="KW-0812">Transmembrane</keyword>
<organism evidence="2">
    <name type="scientific">Arundo donax</name>
    <name type="common">Giant reed</name>
    <name type="synonym">Donax arundinaceus</name>
    <dbReference type="NCBI Taxonomy" id="35708"/>
    <lineage>
        <taxon>Eukaryota</taxon>
        <taxon>Viridiplantae</taxon>
        <taxon>Streptophyta</taxon>
        <taxon>Embryophyta</taxon>
        <taxon>Tracheophyta</taxon>
        <taxon>Spermatophyta</taxon>
        <taxon>Magnoliopsida</taxon>
        <taxon>Liliopsida</taxon>
        <taxon>Poales</taxon>
        <taxon>Poaceae</taxon>
        <taxon>PACMAD clade</taxon>
        <taxon>Arundinoideae</taxon>
        <taxon>Arundineae</taxon>
        <taxon>Arundo</taxon>
    </lineage>
</organism>